<dbReference type="InterPro" id="IPR042230">
    <property type="entry name" value="CusF_sf"/>
</dbReference>
<sequence length="119" mass="12725">MKSLVTGLALSALMLASTGALAQAHAQHHGTTSVSADTPAPTDSLPWAEAEVRRVDPAARKVTLRHGPIANLDMPPMSMAFQVEDAALIGPLQPGDQVRFTAEQRQGAYWVTRIEKKTP</sequence>
<accession>A0ABW2R7I1</accession>
<feature type="chain" id="PRO_5045614818" evidence="2">
    <location>
        <begin position="23"/>
        <end position="119"/>
    </location>
</feature>
<keyword evidence="4" id="KW-1185">Reference proteome</keyword>
<gene>
    <name evidence="3" type="ORF">ACFQNJ_05870</name>
</gene>
<dbReference type="Proteomes" id="UP001596495">
    <property type="component" value="Unassembled WGS sequence"/>
</dbReference>
<reference evidence="4" key="1">
    <citation type="journal article" date="2019" name="Int. J. Syst. Evol. Microbiol.">
        <title>The Global Catalogue of Microorganisms (GCM) 10K type strain sequencing project: providing services to taxonomists for standard genome sequencing and annotation.</title>
        <authorList>
            <consortium name="The Broad Institute Genomics Platform"/>
            <consortium name="The Broad Institute Genome Sequencing Center for Infectious Disease"/>
            <person name="Wu L."/>
            <person name="Ma J."/>
        </authorList>
    </citation>
    <scope>NUCLEOTIDE SEQUENCE [LARGE SCALE GENOMIC DNA]</scope>
    <source>
        <strain evidence="4">CCUG 54518</strain>
    </source>
</reference>
<dbReference type="RefSeq" id="WP_382254861.1">
    <property type="nucleotide sequence ID" value="NZ_JBHTBX010000003.1"/>
</dbReference>
<proteinExistence type="predicted"/>
<organism evidence="3 4">
    <name type="scientific">Hydrogenophaga bisanensis</name>
    <dbReference type="NCBI Taxonomy" id="439611"/>
    <lineage>
        <taxon>Bacteria</taxon>
        <taxon>Pseudomonadati</taxon>
        <taxon>Pseudomonadota</taxon>
        <taxon>Betaproteobacteria</taxon>
        <taxon>Burkholderiales</taxon>
        <taxon>Comamonadaceae</taxon>
        <taxon>Hydrogenophaga</taxon>
    </lineage>
</organism>
<keyword evidence="2" id="KW-0732">Signal</keyword>
<dbReference type="EMBL" id="JBHTBX010000003">
    <property type="protein sequence ID" value="MFC7434034.1"/>
    <property type="molecule type" value="Genomic_DNA"/>
</dbReference>
<feature type="region of interest" description="Disordered" evidence="1">
    <location>
        <begin position="21"/>
        <end position="51"/>
    </location>
</feature>
<evidence type="ECO:0000313" key="3">
    <source>
        <dbReference type="EMBL" id="MFC7434034.1"/>
    </source>
</evidence>
<dbReference type="Pfam" id="PF11604">
    <property type="entry name" value="CusF_Ec"/>
    <property type="match status" value="1"/>
</dbReference>
<dbReference type="InterPro" id="IPR021647">
    <property type="entry name" value="CusF_Ec"/>
</dbReference>
<name>A0ABW2R7I1_9BURK</name>
<evidence type="ECO:0000313" key="4">
    <source>
        <dbReference type="Proteomes" id="UP001596495"/>
    </source>
</evidence>
<dbReference type="Gene3D" id="2.40.50.320">
    <property type="entry name" value="Copper binding periplasmic protein CusF"/>
    <property type="match status" value="1"/>
</dbReference>
<evidence type="ECO:0000256" key="2">
    <source>
        <dbReference type="SAM" id="SignalP"/>
    </source>
</evidence>
<comment type="caution">
    <text evidence="3">The sequence shown here is derived from an EMBL/GenBank/DDBJ whole genome shotgun (WGS) entry which is preliminary data.</text>
</comment>
<protein>
    <submittedName>
        <fullName evidence="3">Copper-binding protein</fullName>
    </submittedName>
</protein>
<evidence type="ECO:0000256" key="1">
    <source>
        <dbReference type="SAM" id="MobiDB-lite"/>
    </source>
</evidence>
<feature type="signal peptide" evidence="2">
    <location>
        <begin position="1"/>
        <end position="22"/>
    </location>
</feature>